<dbReference type="PANTHER" id="PTHR10157">
    <property type="entry name" value="DOPAMINE BETA HYDROXYLASE RELATED"/>
    <property type="match status" value="1"/>
</dbReference>
<evidence type="ECO:0000259" key="2">
    <source>
        <dbReference type="Pfam" id="PF03712"/>
    </source>
</evidence>
<dbReference type="RefSeq" id="XP_014007804.1">
    <property type="nucleotide sequence ID" value="XM_014152329.1"/>
</dbReference>
<dbReference type="Gene3D" id="2.60.120.230">
    <property type="match status" value="1"/>
</dbReference>
<evidence type="ECO:0000313" key="4">
    <source>
        <dbReference type="RefSeq" id="XP_014007804.1"/>
    </source>
</evidence>
<dbReference type="Proteomes" id="UP001652741">
    <property type="component" value="Chromosome ssa17"/>
</dbReference>
<dbReference type="GO" id="GO:0030667">
    <property type="term" value="C:secretory granule membrane"/>
    <property type="evidence" value="ECO:0007669"/>
    <property type="project" value="TreeGrafter"/>
</dbReference>
<dbReference type="PANTHER" id="PTHR10157:SF41">
    <property type="entry name" value="DBH-LIKE MONOOXYGENASE PROTEIN 2 HOMOLOG"/>
    <property type="match status" value="1"/>
</dbReference>
<accession>A0A1S3MX75</accession>
<dbReference type="GO" id="GO:0005615">
    <property type="term" value="C:extracellular space"/>
    <property type="evidence" value="ECO:0007669"/>
    <property type="project" value="TreeGrafter"/>
</dbReference>
<dbReference type="SUPFAM" id="SSF49742">
    <property type="entry name" value="PHM/PNGase F"/>
    <property type="match status" value="1"/>
</dbReference>
<reference evidence="4" key="1">
    <citation type="submission" date="2025-08" db="UniProtKB">
        <authorList>
            <consortium name="RefSeq"/>
        </authorList>
    </citation>
    <scope>IDENTIFICATION</scope>
</reference>
<dbReference type="InterPro" id="IPR014784">
    <property type="entry name" value="Cu2_ascorb_mOase-like_C"/>
</dbReference>
<dbReference type="GO" id="GO:0005507">
    <property type="term" value="F:copper ion binding"/>
    <property type="evidence" value="ECO:0007669"/>
    <property type="project" value="TreeGrafter"/>
</dbReference>
<keyword evidence="1" id="KW-1015">Disulfide bond</keyword>
<dbReference type="GO" id="GO:0006589">
    <property type="term" value="P:octopamine biosynthetic process"/>
    <property type="evidence" value="ECO:0007669"/>
    <property type="project" value="TreeGrafter"/>
</dbReference>
<organism evidence="3 4">
    <name type="scientific">Salmo salar</name>
    <name type="common">Atlantic salmon</name>
    <dbReference type="NCBI Taxonomy" id="8030"/>
    <lineage>
        <taxon>Eukaryota</taxon>
        <taxon>Metazoa</taxon>
        <taxon>Chordata</taxon>
        <taxon>Craniata</taxon>
        <taxon>Vertebrata</taxon>
        <taxon>Euteleostomi</taxon>
        <taxon>Actinopterygii</taxon>
        <taxon>Neopterygii</taxon>
        <taxon>Teleostei</taxon>
        <taxon>Protacanthopterygii</taxon>
        <taxon>Salmoniformes</taxon>
        <taxon>Salmonidae</taxon>
        <taxon>Salmoninae</taxon>
        <taxon>Salmo</taxon>
    </lineage>
</organism>
<protein>
    <submittedName>
        <fullName evidence="4">DBH-like monooxygenase protein 2 homolog isoform X2</fullName>
    </submittedName>
</protein>
<dbReference type="GO" id="GO:0042421">
    <property type="term" value="P:norepinephrine biosynthetic process"/>
    <property type="evidence" value="ECO:0007669"/>
    <property type="project" value="TreeGrafter"/>
</dbReference>
<dbReference type="Pfam" id="PF03712">
    <property type="entry name" value="Cu2_monoox_C"/>
    <property type="match status" value="1"/>
</dbReference>
<dbReference type="GeneID" id="106575689"/>
<dbReference type="InterPro" id="IPR008977">
    <property type="entry name" value="PHM/PNGase_F_dom_sf"/>
</dbReference>
<dbReference type="GO" id="GO:0042420">
    <property type="term" value="P:dopamine catabolic process"/>
    <property type="evidence" value="ECO:0007669"/>
    <property type="project" value="TreeGrafter"/>
</dbReference>
<gene>
    <name evidence="4" type="primary">LOC106575689</name>
</gene>
<name>A0A1S3MX75_SALSA</name>
<evidence type="ECO:0000256" key="1">
    <source>
        <dbReference type="ARBA" id="ARBA00023157"/>
    </source>
</evidence>
<feature type="domain" description="Copper type II ascorbate-dependent monooxygenase C-terminal" evidence="2">
    <location>
        <begin position="13"/>
        <end position="102"/>
    </location>
</feature>
<dbReference type="AlphaFoldDB" id="A0A1S3MX75"/>
<dbReference type="GO" id="GO:0004500">
    <property type="term" value="F:dopamine beta-monooxygenase activity"/>
    <property type="evidence" value="ECO:0007669"/>
    <property type="project" value="InterPro"/>
</dbReference>
<dbReference type="InterPro" id="IPR024548">
    <property type="entry name" value="Cu2_monoox_C"/>
</dbReference>
<proteinExistence type="predicted"/>
<evidence type="ECO:0000313" key="3">
    <source>
        <dbReference type="Proteomes" id="UP001652741"/>
    </source>
</evidence>
<keyword evidence="3" id="KW-1185">Reference proteome</keyword>
<dbReference type="InterPro" id="IPR000945">
    <property type="entry name" value="DBH-like"/>
</dbReference>
<sequence>MRLYYTDQLRQHDVGIIDAGLMVSSWGYAIPPTASAFRSYGLCKTSHFSDILPEPVPDLSVISITLHTHLAGRKVRVGLFRNGTQIDFLAVDENYNFEMQGFINH</sequence>